<dbReference type="EMBL" id="JRZE01000003">
    <property type="protein sequence ID" value="KHF44459.1"/>
    <property type="molecule type" value="Genomic_DNA"/>
</dbReference>
<dbReference type="Proteomes" id="UP000030848">
    <property type="component" value="Unassembled WGS sequence"/>
</dbReference>
<sequence length="61" mass="6558">MPWHGARHRVPPPSLGTRMTVSESGRARVGSPASACGSYRCRDRRSFPGGQCAASYSPRTP</sequence>
<reference evidence="2 3" key="1">
    <citation type="submission" date="2014-10" db="EMBL/GenBank/DDBJ databases">
        <title>Genome sequence of Micropolyspora internatus JCM3315.</title>
        <authorList>
            <person name="Shin S.-K."/>
            <person name="Yi H."/>
        </authorList>
    </citation>
    <scope>NUCLEOTIDE SEQUENCE [LARGE SCALE GENOMIC DNA]</scope>
    <source>
        <strain evidence="2 3">JCM 3315</strain>
    </source>
</reference>
<evidence type="ECO:0000313" key="3">
    <source>
        <dbReference type="Proteomes" id="UP000030848"/>
    </source>
</evidence>
<gene>
    <name evidence="2" type="ORF">MINT15_13410</name>
</gene>
<proteinExistence type="predicted"/>
<name>A0A837D9B5_9PSEU</name>
<comment type="caution">
    <text evidence="2">The sequence shown here is derived from an EMBL/GenBank/DDBJ whole genome shotgun (WGS) entry which is preliminary data.</text>
</comment>
<organism evidence="2 3">
    <name type="scientific">Saccharomonospora viridis</name>
    <dbReference type="NCBI Taxonomy" id="1852"/>
    <lineage>
        <taxon>Bacteria</taxon>
        <taxon>Bacillati</taxon>
        <taxon>Actinomycetota</taxon>
        <taxon>Actinomycetes</taxon>
        <taxon>Pseudonocardiales</taxon>
        <taxon>Pseudonocardiaceae</taxon>
        <taxon>Saccharomonospora</taxon>
    </lineage>
</organism>
<evidence type="ECO:0000256" key="1">
    <source>
        <dbReference type="SAM" id="MobiDB-lite"/>
    </source>
</evidence>
<protein>
    <submittedName>
        <fullName evidence="2">Uncharacterized protein</fullName>
    </submittedName>
</protein>
<accession>A0A837D9B5</accession>
<evidence type="ECO:0000313" key="2">
    <source>
        <dbReference type="EMBL" id="KHF44459.1"/>
    </source>
</evidence>
<feature type="compositionally biased region" description="Basic residues" evidence="1">
    <location>
        <begin position="1"/>
        <end position="10"/>
    </location>
</feature>
<dbReference type="AlphaFoldDB" id="A0A837D9B5"/>
<feature type="region of interest" description="Disordered" evidence="1">
    <location>
        <begin position="1"/>
        <end position="37"/>
    </location>
</feature>